<evidence type="ECO:0000313" key="3">
    <source>
        <dbReference type="EMBL" id="RDI42704.1"/>
    </source>
</evidence>
<evidence type="ECO:0000256" key="2">
    <source>
        <dbReference type="SAM" id="MobiDB-lite"/>
    </source>
</evidence>
<organism evidence="3 4">
    <name type="scientific">Aquicella lusitana</name>
    <dbReference type="NCBI Taxonomy" id="254246"/>
    <lineage>
        <taxon>Bacteria</taxon>
        <taxon>Pseudomonadati</taxon>
        <taxon>Pseudomonadota</taxon>
        <taxon>Gammaproteobacteria</taxon>
        <taxon>Legionellales</taxon>
        <taxon>Coxiellaceae</taxon>
        <taxon>Aquicella</taxon>
    </lineage>
</organism>
<feature type="compositionally biased region" description="Basic and acidic residues" evidence="2">
    <location>
        <begin position="130"/>
        <end position="148"/>
    </location>
</feature>
<dbReference type="RefSeq" id="WP_147277490.1">
    <property type="nucleotide sequence ID" value="NZ_LR699114.1"/>
</dbReference>
<reference evidence="3 4" key="1">
    <citation type="submission" date="2018-07" db="EMBL/GenBank/DDBJ databases">
        <title>Genomic Encyclopedia of Type Strains, Phase IV (KMG-IV): sequencing the most valuable type-strain genomes for metagenomic binning, comparative biology and taxonomic classification.</title>
        <authorList>
            <person name="Goeker M."/>
        </authorList>
    </citation>
    <scope>NUCLEOTIDE SEQUENCE [LARGE SCALE GENOMIC DNA]</scope>
    <source>
        <strain evidence="3 4">DSM 16500</strain>
    </source>
</reference>
<keyword evidence="4" id="KW-1185">Reference proteome</keyword>
<feature type="region of interest" description="Disordered" evidence="2">
    <location>
        <begin position="126"/>
        <end position="148"/>
    </location>
</feature>
<name>A0A370GJY7_9COXI</name>
<gene>
    <name evidence="3" type="ORF">C8D86_11333</name>
</gene>
<feature type="coiled-coil region" evidence="1">
    <location>
        <begin position="55"/>
        <end position="96"/>
    </location>
</feature>
<dbReference type="EMBL" id="QQAX01000013">
    <property type="protein sequence ID" value="RDI42704.1"/>
    <property type="molecule type" value="Genomic_DNA"/>
</dbReference>
<comment type="caution">
    <text evidence="3">The sequence shown here is derived from an EMBL/GenBank/DDBJ whole genome shotgun (WGS) entry which is preliminary data.</text>
</comment>
<accession>A0A370GJY7</accession>
<dbReference type="Proteomes" id="UP000254720">
    <property type="component" value="Unassembled WGS sequence"/>
</dbReference>
<evidence type="ECO:0000256" key="1">
    <source>
        <dbReference type="SAM" id="Coils"/>
    </source>
</evidence>
<keyword evidence="1" id="KW-0175">Coiled coil</keyword>
<sequence length="148" mass="17126">MMKSGRIDLTNNSETPQEAEFDINQFLNLTDVNDQSNKRKDPEISQNALNQASKIKRLKTKFNELEKIAHELMDENIRAQTEIEELKQKLGKSEAETLKEKKIYAKRVIAKALKNKILTLGFIQSPSNSSERDQQLHLGREKQFKKNI</sequence>
<evidence type="ECO:0000313" key="4">
    <source>
        <dbReference type="Proteomes" id="UP000254720"/>
    </source>
</evidence>
<proteinExistence type="predicted"/>
<protein>
    <submittedName>
        <fullName evidence="3">Uncharacterized protein</fullName>
    </submittedName>
</protein>
<dbReference type="AlphaFoldDB" id="A0A370GJY7"/>